<dbReference type="InterPro" id="IPR016169">
    <property type="entry name" value="FAD-bd_PCMH_sub2"/>
</dbReference>
<dbReference type="PROSITE" id="PS51387">
    <property type="entry name" value="FAD_PCMH"/>
    <property type="match status" value="1"/>
</dbReference>
<keyword evidence="6" id="KW-0809">Transit peptide</keyword>
<keyword evidence="14" id="KW-1185">Reference proteome</keyword>
<reference evidence="13 14" key="1">
    <citation type="journal article" date="2016" name="Proc. Natl. Acad. Sci. U.S.A.">
        <title>Comparative genomics of biotechnologically important yeasts.</title>
        <authorList>
            <person name="Riley R."/>
            <person name="Haridas S."/>
            <person name="Wolfe K.H."/>
            <person name="Lopes M.R."/>
            <person name="Hittinger C.T."/>
            <person name="Goeker M."/>
            <person name="Salamov A.A."/>
            <person name="Wisecaver J.H."/>
            <person name="Long T.M."/>
            <person name="Calvey C.H."/>
            <person name="Aerts A.L."/>
            <person name="Barry K.W."/>
            <person name="Choi C."/>
            <person name="Clum A."/>
            <person name="Coughlan A.Y."/>
            <person name="Deshpande S."/>
            <person name="Douglass A.P."/>
            <person name="Hanson S.J."/>
            <person name="Klenk H.-P."/>
            <person name="LaButti K.M."/>
            <person name="Lapidus A."/>
            <person name="Lindquist E.A."/>
            <person name="Lipzen A.M."/>
            <person name="Meier-Kolthoff J.P."/>
            <person name="Ohm R.A."/>
            <person name="Otillar R.P."/>
            <person name="Pangilinan J.L."/>
            <person name="Peng Y."/>
            <person name="Rokas A."/>
            <person name="Rosa C.A."/>
            <person name="Scheuner C."/>
            <person name="Sibirny A.A."/>
            <person name="Slot J.C."/>
            <person name="Stielow J.B."/>
            <person name="Sun H."/>
            <person name="Kurtzman C.P."/>
            <person name="Blackwell M."/>
            <person name="Grigoriev I.V."/>
            <person name="Jeffries T.W."/>
        </authorList>
    </citation>
    <scope>NUCLEOTIDE SEQUENCE [LARGE SCALE GENOMIC DNA]</scope>
    <source>
        <strain evidence="13 14">DSM 6958</strain>
    </source>
</reference>
<sequence length="578" mass="62844">MTILIGLARFSTRGVTRLNPLGTSAFRRLNTSTVAKTNTPKLLESGNFTPKAPQFGGRGNTGVKYFSLFAIGALVSSGITYYLTYQAPNASSINRVWTNAQYGDMAAFEKAMPELIAALGEDGLSIDDEDLKSHGYSEWATYNIDKNPIAIAYPRSTQEVSAIAKVCHKYRIPMIGFSGGSSLEGNFCAPNGGVCIDFCHMNQIIEVRPQDMDCTVQPAVGWMDLNAELEKQNAKLFLAVDPGPTAKIGGMVATNCSGTNCVKYGPMRDHIVNLTVVLADGTVIKTRQRPRKSSAGYNLNHIFCGSEGTLGLITEITVKLQVVPEELRIGVCAFPSVHAATNTALDIIRAGIPIHAVELMDDAQMWAINRAGYTTRSWEEKDTLLFKFSGTKSSVKEQIEKAQKIAESHGGIKFEFAKNEEEQHQIWSARKESLWSSLALGPKNGKFYGTDVAVPLSRLADLVLATKKDLQESGLFGSALGHVGDGNFHASIVYVDEDLPKVRKLAQNLVKHGLEMEGTCTGEHGVGAGKVKYLMDELGSDAVFLMRTIKLALDPYELLNPGKLFTEASVQYAKEKGL</sequence>
<comment type="catalytic activity">
    <reaction evidence="10">
        <text>(R)-lactate + 2 Fe(III)-[cytochrome c] = 2 Fe(II)-[cytochrome c] + pyruvate + 2 H(+)</text>
        <dbReference type="Rhea" id="RHEA:13521"/>
        <dbReference type="Rhea" id="RHEA-COMP:10350"/>
        <dbReference type="Rhea" id="RHEA-COMP:14399"/>
        <dbReference type="ChEBI" id="CHEBI:15361"/>
        <dbReference type="ChEBI" id="CHEBI:15378"/>
        <dbReference type="ChEBI" id="CHEBI:16004"/>
        <dbReference type="ChEBI" id="CHEBI:29033"/>
        <dbReference type="ChEBI" id="CHEBI:29034"/>
        <dbReference type="EC" id="1.1.2.4"/>
    </reaction>
</comment>
<protein>
    <recommendedName>
        <fullName evidence="9">D-lactate dehydrogenase (cytochrome)</fullName>
        <ecNumber evidence="9">1.1.2.4</ecNumber>
    </recommendedName>
    <alternativeName>
        <fullName evidence="11">D-lactate ferricytochrome C oxidoreductase</fullName>
    </alternativeName>
</protein>
<evidence type="ECO:0000256" key="6">
    <source>
        <dbReference type="ARBA" id="ARBA00022946"/>
    </source>
</evidence>
<dbReference type="GO" id="GO:0005739">
    <property type="term" value="C:mitochondrion"/>
    <property type="evidence" value="ECO:0007669"/>
    <property type="project" value="UniProtKB-SubCell"/>
</dbReference>
<dbReference type="PANTHER" id="PTHR11748">
    <property type="entry name" value="D-LACTATE DEHYDROGENASE"/>
    <property type="match status" value="1"/>
</dbReference>
<evidence type="ECO:0000256" key="10">
    <source>
        <dbReference type="ARBA" id="ARBA00051436"/>
    </source>
</evidence>
<dbReference type="GO" id="GO:1903457">
    <property type="term" value="P:lactate catabolic process"/>
    <property type="evidence" value="ECO:0007669"/>
    <property type="project" value="TreeGrafter"/>
</dbReference>
<dbReference type="InterPro" id="IPR016171">
    <property type="entry name" value="Vanillyl_alc_oxidase_C-sub2"/>
</dbReference>
<dbReference type="InterPro" id="IPR004113">
    <property type="entry name" value="FAD-bd_oxidored_4_C"/>
</dbReference>
<evidence type="ECO:0000256" key="3">
    <source>
        <dbReference type="ARBA" id="ARBA00008000"/>
    </source>
</evidence>
<dbReference type="GO" id="GO:0004458">
    <property type="term" value="F:D-lactate dehydrogenase (cytochrome) activity"/>
    <property type="evidence" value="ECO:0007669"/>
    <property type="project" value="UniProtKB-EC"/>
</dbReference>
<organism evidence="13 14">
    <name type="scientific">Nadsonia fulvescens var. elongata DSM 6958</name>
    <dbReference type="NCBI Taxonomy" id="857566"/>
    <lineage>
        <taxon>Eukaryota</taxon>
        <taxon>Fungi</taxon>
        <taxon>Dikarya</taxon>
        <taxon>Ascomycota</taxon>
        <taxon>Saccharomycotina</taxon>
        <taxon>Dipodascomycetes</taxon>
        <taxon>Dipodascales</taxon>
        <taxon>Dipodascales incertae sedis</taxon>
        <taxon>Nadsonia</taxon>
    </lineage>
</organism>
<proteinExistence type="inferred from homology"/>
<evidence type="ECO:0000256" key="2">
    <source>
        <dbReference type="ARBA" id="ARBA00004173"/>
    </source>
</evidence>
<dbReference type="InterPro" id="IPR016166">
    <property type="entry name" value="FAD-bd_PCMH"/>
</dbReference>
<dbReference type="GO" id="GO:0071949">
    <property type="term" value="F:FAD binding"/>
    <property type="evidence" value="ECO:0007669"/>
    <property type="project" value="InterPro"/>
</dbReference>
<keyword evidence="8" id="KW-0496">Mitochondrion</keyword>
<dbReference type="InterPro" id="IPR036318">
    <property type="entry name" value="FAD-bd_PCMH-like_sf"/>
</dbReference>
<comment type="similarity">
    <text evidence="3">Belongs to the FAD-binding oxidoreductase/transferase type 4 family.</text>
</comment>
<dbReference type="OrthoDB" id="7786253at2759"/>
<dbReference type="InterPro" id="IPR016164">
    <property type="entry name" value="FAD-linked_Oxase-like_C"/>
</dbReference>
<dbReference type="Pfam" id="PF01565">
    <property type="entry name" value="FAD_binding_4"/>
    <property type="match status" value="1"/>
</dbReference>
<dbReference type="InterPro" id="IPR006094">
    <property type="entry name" value="Oxid_FAD_bind_N"/>
</dbReference>
<dbReference type="Gene3D" id="1.10.45.10">
    <property type="entry name" value="Vanillyl-alcohol Oxidase, Chain A, domain 4"/>
    <property type="match status" value="1"/>
</dbReference>
<evidence type="ECO:0000256" key="1">
    <source>
        <dbReference type="ARBA" id="ARBA00001974"/>
    </source>
</evidence>
<dbReference type="Proteomes" id="UP000095009">
    <property type="component" value="Unassembled WGS sequence"/>
</dbReference>
<dbReference type="GO" id="GO:0008720">
    <property type="term" value="F:D-lactate dehydrogenase (NAD+) activity"/>
    <property type="evidence" value="ECO:0007669"/>
    <property type="project" value="TreeGrafter"/>
</dbReference>
<evidence type="ECO:0000256" key="4">
    <source>
        <dbReference type="ARBA" id="ARBA00022630"/>
    </source>
</evidence>
<evidence type="ECO:0000313" key="13">
    <source>
        <dbReference type="EMBL" id="ODQ66395.1"/>
    </source>
</evidence>
<keyword evidence="5" id="KW-0274">FAD</keyword>
<dbReference type="FunFam" id="1.10.45.10:FF:000001">
    <property type="entry name" value="D-lactate dehydrogenase mitochondrial"/>
    <property type="match status" value="1"/>
</dbReference>
<dbReference type="FunFam" id="3.30.70.2740:FF:000001">
    <property type="entry name" value="D-lactate dehydrogenase mitochondrial"/>
    <property type="match status" value="1"/>
</dbReference>
<dbReference type="PANTHER" id="PTHR11748:SF111">
    <property type="entry name" value="D-LACTATE DEHYDROGENASE, MITOCHONDRIAL-RELATED"/>
    <property type="match status" value="1"/>
</dbReference>
<name>A0A1E3PLT7_9ASCO</name>
<dbReference type="SUPFAM" id="SSF56176">
    <property type="entry name" value="FAD-binding/transporter-associated domain-like"/>
    <property type="match status" value="1"/>
</dbReference>
<evidence type="ECO:0000259" key="12">
    <source>
        <dbReference type="PROSITE" id="PS51387"/>
    </source>
</evidence>
<evidence type="ECO:0000256" key="11">
    <source>
        <dbReference type="ARBA" id="ARBA00083446"/>
    </source>
</evidence>
<dbReference type="EMBL" id="KV454408">
    <property type="protein sequence ID" value="ODQ66395.1"/>
    <property type="molecule type" value="Genomic_DNA"/>
</dbReference>
<keyword evidence="7" id="KW-0560">Oxidoreductase</keyword>
<dbReference type="Pfam" id="PF02913">
    <property type="entry name" value="FAD-oxidase_C"/>
    <property type="match status" value="1"/>
</dbReference>
<feature type="domain" description="FAD-binding PCMH-type" evidence="12">
    <location>
        <begin position="144"/>
        <end position="323"/>
    </location>
</feature>
<keyword evidence="4" id="KW-0285">Flavoprotein</keyword>
<dbReference type="EC" id="1.1.2.4" evidence="9"/>
<evidence type="ECO:0000256" key="9">
    <source>
        <dbReference type="ARBA" id="ARBA00038897"/>
    </source>
</evidence>
<evidence type="ECO:0000256" key="8">
    <source>
        <dbReference type="ARBA" id="ARBA00023128"/>
    </source>
</evidence>
<dbReference type="STRING" id="857566.A0A1E3PLT7"/>
<comment type="cofactor">
    <cofactor evidence="1">
        <name>FAD</name>
        <dbReference type="ChEBI" id="CHEBI:57692"/>
    </cofactor>
</comment>
<gene>
    <name evidence="13" type="ORF">NADFUDRAFT_82226</name>
</gene>
<dbReference type="SUPFAM" id="SSF55103">
    <property type="entry name" value="FAD-linked oxidases, C-terminal domain"/>
    <property type="match status" value="1"/>
</dbReference>
<evidence type="ECO:0000313" key="14">
    <source>
        <dbReference type="Proteomes" id="UP000095009"/>
    </source>
</evidence>
<dbReference type="AlphaFoldDB" id="A0A1E3PLT7"/>
<evidence type="ECO:0000256" key="7">
    <source>
        <dbReference type="ARBA" id="ARBA00023002"/>
    </source>
</evidence>
<accession>A0A1E3PLT7</accession>
<evidence type="ECO:0000256" key="5">
    <source>
        <dbReference type="ARBA" id="ARBA00022827"/>
    </source>
</evidence>
<dbReference type="Gene3D" id="3.30.465.10">
    <property type="match status" value="1"/>
</dbReference>
<dbReference type="Gene3D" id="3.30.70.2740">
    <property type="match status" value="1"/>
</dbReference>
<dbReference type="FunFam" id="3.30.465.10:FF:000014">
    <property type="entry name" value="D-lactate dehydrogenase (Cytochrome), putative"/>
    <property type="match status" value="1"/>
</dbReference>
<comment type="subcellular location">
    <subcellularLocation>
        <location evidence="2">Mitochondrion</location>
    </subcellularLocation>
</comment>